<name>A0ABM7PGR6_9BACT</name>
<organism evidence="3 4">
    <name type="scientific">Desulfoluna limicola</name>
    <dbReference type="NCBI Taxonomy" id="2810562"/>
    <lineage>
        <taxon>Bacteria</taxon>
        <taxon>Pseudomonadati</taxon>
        <taxon>Thermodesulfobacteriota</taxon>
        <taxon>Desulfobacteria</taxon>
        <taxon>Desulfobacterales</taxon>
        <taxon>Desulfolunaceae</taxon>
        <taxon>Desulfoluna</taxon>
    </lineage>
</organism>
<comment type="similarity">
    <text evidence="1">Belongs to the pseudouridine synthase RluA family.</text>
</comment>
<dbReference type="Gene3D" id="3.30.2350.10">
    <property type="entry name" value="Pseudouridine synthase"/>
    <property type="match status" value="1"/>
</dbReference>
<evidence type="ECO:0000313" key="4">
    <source>
        <dbReference type="Proteomes" id="UP001320148"/>
    </source>
</evidence>
<dbReference type="PANTHER" id="PTHR21600:SF87">
    <property type="entry name" value="RNA PSEUDOURIDYLATE SYNTHASE DOMAIN-CONTAINING PROTEIN 1"/>
    <property type="match status" value="1"/>
</dbReference>
<dbReference type="Proteomes" id="UP001320148">
    <property type="component" value="Chromosome"/>
</dbReference>
<proteinExistence type="inferred from homology"/>
<feature type="domain" description="Pseudouridine synthase RsuA/RluA-like" evidence="2">
    <location>
        <begin position="30"/>
        <end position="183"/>
    </location>
</feature>
<dbReference type="InterPro" id="IPR006145">
    <property type="entry name" value="PsdUridine_synth_RsuA/RluA"/>
</dbReference>
<dbReference type="RefSeq" id="WP_236892759.1">
    <property type="nucleotide sequence ID" value="NZ_AP024488.1"/>
</dbReference>
<dbReference type="SUPFAM" id="SSF55120">
    <property type="entry name" value="Pseudouridine synthase"/>
    <property type="match status" value="1"/>
</dbReference>
<evidence type="ECO:0000256" key="1">
    <source>
        <dbReference type="ARBA" id="ARBA00010876"/>
    </source>
</evidence>
<sequence>MSKTSHRAKGPLPTLEALGVSVLDGGEGWVALEKPCGVSVHNEPGRDLVSVVTRTLAEAPTALRQIVREEVPTVHAVHRLDGDTSGVVLFAFGKEAAKLLTRQFEEKRVMKAYVALIHGSLEPEKGEWTLPLAKDAGGRTNPAGSGKRVPSTTAFVVEARSMHYTLVCCSPLSGRKHQIRRHAKLSGHPITGDRRYGSKRALAVLAERFGYDRLGLHARSITFTPPGGQGKATVTSSYRVPEAMAALLKGDMAEAPIEPKE</sequence>
<dbReference type="PROSITE" id="PS01129">
    <property type="entry name" value="PSI_RLU"/>
    <property type="match status" value="1"/>
</dbReference>
<accession>A0ABM7PGR6</accession>
<evidence type="ECO:0000259" key="2">
    <source>
        <dbReference type="Pfam" id="PF00849"/>
    </source>
</evidence>
<dbReference type="Pfam" id="PF00849">
    <property type="entry name" value="PseudoU_synth_2"/>
    <property type="match status" value="1"/>
</dbReference>
<dbReference type="InterPro" id="IPR006224">
    <property type="entry name" value="PsdUridine_synth_RluA-like_CS"/>
</dbReference>
<keyword evidence="4" id="KW-1185">Reference proteome</keyword>
<dbReference type="InterPro" id="IPR050188">
    <property type="entry name" value="RluA_PseudoU_synthase"/>
</dbReference>
<dbReference type="InterPro" id="IPR020103">
    <property type="entry name" value="PsdUridine_synth_cat_dom_sf"/>
</dbReference>
<gene>
    <name evidence="3" type="ORF">DSLASN_20780</name>
</gene>
<reference evidence="3 4" key="1">
    <citation type="submission" date="2021-02" db="EMBL/GenBank/DDBJ databases">
        <title>Complete genome of Desulfoluna sp. strain ASN36.</title>
        <authorList>
            <person name="Takahashi A."/>
            <person name="Kojima H."/>
            <person name="Fukui M."/>
        </authorList>
    </citation>
    <scope>NUCLEOTIDE SEQUENCE [LARGE SCALE GENOMIC DNA]</scope>
    <source>
        <strain evidence="3 4">ASN36</strain>
    </source>
</reference>
<dbReference type="EMBL" id="AP024488">
    <property type="protein sequence ID" value="BCS96446.1"/>
    <property type="molecule type" value="Genomic_DNA"/>
</dbReference>
<protein>
    <recommendedName>
        <fullName evidence="2">Pseudouridine synthase RsuA/RluA-like domain-containing protein</fullName>
    </recommendedName>
</protein>
<dbReference type="PANTHER" id="PTHR21600">
    <property type="entry name" value="MITOCHONDRIAL RNA PSEUDOURIDINE SYNTHASE"/>
    <property type="match status" value="1"/>
</dbReference>
<evidence type="ECO:0000313" key="3">
    <source>
        <dbReference type="EMBL" id="BCS96446.1"/>
    </source>
</evidence>
<dbReference type="CDD" id="cd02869">
    <property type="entry name" value="PseudoU_synth_RluA_like"/>
    <property type="match status" value="1"/>
</dbReference>